<name>B9Y7N5_9FIRM</name>
<proteinExistence type="predicted"/>
<evidence type="ECO:0000313" key="2">
    <source>
        <dbReference type="Proteomes" id="UP000005950"/>
    </source>
</evidence>
<dbReference type="STRING" id="545696.HOLDEFILI_01830"/>
<comment type="caution">
    <text evidence="1">The sequence shown here is derived from an EMBL/GenBank/DDBJ whole genome shotgun (WGS) entry which is preliminary data.</text>
</comment>
<accession>B9Y7N5</accession>
<gene>
    <name evidence="1" type="ORF">HOLDEFILI_01830</name>
</gene>
<evidence type="ECO:0000313" key="1">
    <source>
        <dbReference type="EMBL" id="EEF68012.1"/>
    </source>
</evidence>
<sequence length="51" mass="5734">MRVFILSLFRSKENRNEPGKTAAEGKEIKGKDKRRLVLCPDQTINTMGGQA</sequence>
<protein>
    <submittedName>
        <fullName evidence="1">Uncharacterized protein</fullName>
    </submittedName>
</protein>
<dbReference type="HOGENOM" id="CLU_3099630_0_0_9"/>
<dbReference type="EMBL" id="ACCF01000101">
    <property type="protein sequence ID" value="EEF68012.1"/>
    <property type="molecule type" value="Genomic_DNA"/>
</dbReference>
<reference evidence="1 2" key="2">
    <citation type="submission" date="2009-02" db="EMBL/GenBank/DDBJ databases">
        <title>Draft genome sequence of Holdemania filiformis DSM 12042.</title>
        <authorList>
            <person name="Sudarsanam P."/>
            <person name="Ley R."/>
            <person name="Guruge J."/>
            <person name="Turnbaugh P.J."/>
            <person name="Mahowald M."/>
            <person name="Liep D."/>
            <person name="Gordon J."/>
        </authorList>
    </citation>
    <scope>NUCLEOTIDE SEQUENCE [LARGE SCALE GENOMIC DNA]</scope>
    <source>
        <strain evidence="1 2">DSM 12042</strain>
    </source>
</reference>
<reference evidence="1 2" key="1">
    <citation type="submission" date="2008-12" db="EMBL/GenBank/DDBJ databases">
        <authorList>
            <person name="Fulton L."/>
            <person name="Clifton S."/>
            <person name="Fulton B."/>
            <person name="Xu J."/>
            <person name="Minx P."/>
            <person name="Pepin K.H."/>
            <person name="Johnson M."/>
            <person name="Bhonagiri V."/>
            <person name="Nash W.E."/>
            <person name="Mardis E.R."/>
            <person name="Wilson R.K."/>
        </authorList>
    </citation>
    <scope>NUCLEOTIDE SEQUENCE [LARGE SCALE GENOMIC DNA]</scope>
    <source>
        <strain evidence="1 2">DSM 12042</strain>
    </source>
</reference>
<dbReference type="Proteomes" id="UP000005950">
    <property type="component" value="Unassembled WGS sequence"/>
</dbReference>
<organism evidence="1 2">
    <name type="scientific">Holdemania filiformis DSM 12042</name>
    <dbReference type="NCBI Taxonomy" id="545696"/>
    <lineage>
        <taxon>Bacteria</taxon>
        <taxon>Bacillati</taxon>
        <taxon>Bacillota</taxon>
        <taxon>Erysipelotrichia</taxon>
        <taxon>Erysipelotrichales</taxon>
        <taxon>Erysipelotrichaceae</taxon>
        <taxon>Holdemania</taxon>
    </lineage>
</organism>
<dbReference type="AlphaFoldDB" id="B9Y7N5"/>